<keyword evidence="8" id="KW-1185">Reference proteome</keyword>
<evidence type="ECO:0000256" key="3">
    <source>
        <dbReference type="ARBA" id="ARBA00023239"/>
    </source>
</evidence>
<keyword evidence="3" id="KW-0456">Lyase</keyword>
<dbReference type="OrthoDB" id="289419at2"/>
<accession>A0A518HKN6</accession>
<dbReference type="EC" id="4.2.3.153" evidence="2"/>
<dbReference type="GO" id="GO:0016829">
    <property type="term" value="F:lyase activity"/>
    <property type="evidence" value="ECO:0007669"/>
    <property type="project" value="UniProtKB-KW"/>
</dbReference>
<evidence type="ECO:0000256" key="4">
    <source>
        <dbReference type="ARBA" id="ARBA00023270"/>
    </source>
</evidence>
<evidence type="ECO:0000256" key="2">
    <source>
        <dbReference type="ARBA" id="ARBA00012553"/>
    </source>
</evidence>
<comment type="function">
    <text evidence="1">Catalyzes the formation of 4-(hydroxymethyl)-2-furancarboxaldehyde phosphate (4-HFC-P) from two molecules of glyceraldehyde-3-P (GA-3-P).</text>
</comment>
<evidence type="ECO:0000256" key="1">
    <source>
        <dbReference type="ARBA" id="ARBA00003810"/>
    </source>
</evidence>
<reference evidence="7 8" key="1">
    <citation type="submission" date="2019-03" db="EMBL/GenBank/DDBJ databases">
        <title>Deep-cultivation of Planctomycetes and their phenomic and genomic characterization uncovers novel biology.</title>
        <authorList>
            <person name="Wiegand S."/>
            <person name="Jogler M."/>
            <person name="Boedeker C."/>
            <person name="Pinto D."/>
            <person name="Vollmers J."/>
            <person name="Rivas-Marin E."/>
            <person name="Kohn T."/>
            <person name="Peeters S.H."/>
            <person name="Heuer A."/>
            <person name="Rast P."/>
            <person name="Oberbeckmann S."/>
            <person name="Bunk B."/>
            <person name="Jeske O."/>
            <person name="Meyerdierks A."/>
            <person name="Storesund J.E."/>
            <person name="Kallscheuer N."/>
            <person name="Luecker S."/>
            <person name="Lage O.M."/>
            <person name="Pohl T."/>
            <person name="Merkel B.J."/>
            <person name="Hornburger P."/>
            <person name="Mueller R.-W."/>
            <person name="Bruemmer F."/>
            <person name="Labrenz M."/>
            <person name="Spormann A.M."/>
            <person name="Op den Camp H."/>
            <person name="Overmann J."/>
            <person name="Amann R."/>
            <person name="Jetten M.S.M."/>
            <person name="Mascher T."/>
            <person name="Medema M.H."/>
            <person name="Devos D.P."/>
            <person name="Kaster A.-K."/>
            <person name="Ovreas L."/>
            <person name="Rohde M."/>
            <person name="Galperin M.Y."/>
            <person name="Jogler C."/>
        </authorList>
    </citation>
    <scope>NUCLEOTIDE SEQUENCE [LARGE SCALE GENOMIC DNA]</scope>
    <source>
        <strain evidence="7 8">Enr13</strain>
    </source>
</reference>
<comment type="catalytic activity">
    <reaction evidence="6">
        <text>2 D-glyceraldehyde 3-phosphate = 4-(hydroxymethyl)-2-furancarboxaldehyde phosphate + phosphate + 2 H2O</text>
        <dbReference type="Rhea" id="RHEA:43536"/>
        <dbReference type="ChEBI" id="CHEBI:15377"/>
        <dbReference type="ChEBI" id="CHEBI:43474"/>
        <dbReference type="ChEBI" id="CHEBI:59776"/>
        <dbReference type="ChEBI" id="CHEBI:83407"/>
        <dbReference type="EC" id="4.2.3.153"/>
    </reaction>
</comment>
<dbReference type="Pfam" id="PF04476">
    <property type="entry name" value="4HFCP_synth"/>
    <property type="match status" value="1"/>
</dbReference>
<dbReference type="EMBL" id="CP037423">
    <property type="protein sequence ID" value="QDV41398.1"/>
    <property type="molecule type" value="Genomic_DNA"/>
</dbReference>
<dbReference type="KEGG" id="snep:Enr13x_12360"/>
<organism evidence="7 8">
    <name type="scientific">Stieleria neptunia</name>
    <dbReference type="NCBI Taxonomy" id="2527979"/>
    <lineage>
        <taxon>Bacteria</taxon>
        <taxon>Pseudomonadati</taxon>
        <taxon>Planctomycetota</taxon>
        <taxon>Planctomycetia</taxon>
        <taxon>Pirellulales</taxon>
        <taxon>Pirellulaceae</taxon>
        <taxon>Stieleria</taxon>
    </lineage>
</organism>
<gene>
    <name evidence="7" type="ORF">Enr13x_12360</name>
</gene>
<proteinExistence type="predicted"/>
<protein>
    <recommendedName>
        <fullName evidence="2">(5-formylfuran-3-yl)methyl phosphate synthase</fullName>
        <ecNumber evidence="2">4.2.3.153</ecNumber>
    </recommendedName>
    <alternativeName>
        <fullName evidence="5">4-(hydroxymethyl)-2-furancarboxaldehyde-phosphate synthase</fullName>
    </alternativeName>
</protein>
<evidence type="ECO:0000256" key="6">
    <source>
        <dbReference type="ARBA" id="ARBA00047628"/>
    </source>
</evidence>
<dbReference type="InterPro" id="IPR007565">
    <property type="entry name" value="4HFCP_synth"/>
</dbReference>
<keyword evidence="4" id="KW-0704">Schiff base</keyword>
<sequence>MPTNAPSSRFRQAAKTPLAPVKPEWLVSVRDLAEAKRAVEFDVAILDFKEPRRGALAPVAVQIWRQVASWASAGKDGPLLSAALGESDQAVGLADQLPPEFAFAKAGPSGCNDPDQTRGMWDAVRARLPDRVELVAVAYADHRSADCLPAEQILDLAARHGFRRILLDTCEKNGRSSIDLLGSSRLLNLGRQAHQQLLWWSLAGSITRDQVAGMAKLIPPPEFRPDCFAVRGDVCDGDRIGTLCPDKMRQWMQMLH</sequence>
<evidence type="ECO:0000313" key="8">
    <source>
        <dbReference type="Proteomes" id="UP000319004"/>
    </source>
</evidence>
<evidence type="ECO:0000256" key="5">
    <source>
        <dbReference type="ARBA" id="ARBA00032523"/>
    </source>
</evidence>
<evidence type="ECO:0000313" key="7">
    <source>
        <dbReference type="EMBL" id="QDV41398.1"/>
    </source>
</evidence>
<dbReference type="AlphaFoldDB" id="A0A518HKN6"/>
<dbReference type="Proteomes" id="UP000319004">
    <property type="component" value="Chromosome"/>
</dbReference>
<name>A0A518HKN6_9BACT</name>